<organism evidence="1 2">
    <name type="scientific">Hohenbuehelia grisea</name>
    <dbReference type="NCBI Taxonomy" id="104357"/>
    <lineage>
        <taxon>Eukaryota</taxon>
        <taxon>Fungi</taxon>
        <taxon>Dikarya</taxon>
        <taxon>Basidiomycota</taxon>
        <taxon>Agaricomycotina</taxon>
        <taxon>Agaricomycetes</taxon>
        <taxon>Agaricomycetidae</taxon>
        <taxon>Agaricales</taxon>
        <taxon>Pleurotineae</taxon>
        <taxon>Pleurotaceae</taxon>
        <taxon>Hohenbuehelia</taxon>
    </lineage>
</organism>
<keyword evidence="2" id="KW-1185">Reference proteome</keyword>
<comment type="caution">
    <text evidence="1">The sequence shown here is derived from an EMBL/GenBank/DDBJ whole genome shotgun (WGS) entry which is preliminary data.</text>
</comment>
<dbReference type="Proteomes" id="UP001556367">
    <property type="component" value="Unassembled WGS sequence"/>
</dbReference>
<sequence length="203" mass="23070">MHFPEYPSSQTSMEYKTDQRMFLDIPPRNLTSLHAILRSYALTMDRSHSLPQLSSLSEWSAQHIRDVFEAPSDDAAIRAVENTFSEDLEATINGQPLKRDNIKQLVIAMRQDAPSGLKVHWHRAVEVPREPSTPRDGSFGGSYVISGIRRQIPGTSQYGEFERHKTVTVRIQSQSSDPTFDSRRIVNLTFVASDIRVDRQAML</sequence>
<evidence type="ECO:0000313" key="2">
    <source>
        <dbReference type="Proteomes" id="UP001556367"/>
    </source>
</evidence>
<evidence type="ECO:0000313" key="1">
    <source>
        <dbReference type="EMBL" id="KAL0953259.1"/>
    </source>
</evidence>
<reference evidence="2" key="1">
    <citation type="submission" date="2024-06" db="EMBL/GenBank/DDBJ databases">
        <title>Multi-omics analyses provide insights into the biosynthesis of the anticancer antibiotic pleurotin in Hohenbuehelia grisea.</title>
        <authorList>
            <person name="Weaver J.A."/>
            <person name="Alberti F."/>
        </authorList>
    </citation>
    <scope>NUCLEOTIDE SEQUENCE [LARGE SCALE GENOMIC DNA]</scope>
    <source>
        <strain evidence="2">T-177</strain>
    </source>
</reference>
<name>A0ABR3JC90_9AGAR</name>
<gene>
    <name evidence="1" type="ORF">HGRIS_004509</name>
</gene>
<protein>
    <submittedName>
        <fullName evidence="1">Uncharacterized protein</fullName>
    </submittedName>
</protein>
<proteinExistence type="predicted"/>
<accession>A0ABR3JC90</accession>
<dbReference type="EMBL" id="JASNQZ010000008">
    <property type="protein sequence ID" value="KAL0953259.1"/>
    <property type="molecule type" value="Genomic_DNA"/>
</dbReference>